<dbReference type="SUPFAM" id="SSF56672">
    <property type="entry name" value="DNA/RNA polymerases"/>
    <property type="match status" value="1"/>
</dbReference>
<keyword evidence="5" id="KW-1185">Reference proteome</keyword>
<dbReference type="NCBIfam" id="TIGR04416">
    <property type="entry name" value="group_II_RT_mat"/>
    <property type="match status" value="1"/>
</dbReference>
<dbReference type="GO" id="GO:0003964">
    <property type="term" value="F:RNA-directed DNA polymerase activity"/>
    <property type="evidence" value="ECO:0007669"/>
    <property type="project" value="UniProtKB-KW"/>
</dbReference>
<comment type="similarity">
    <text evidence="1">Belongs to the bacterial reverse transcriptase family.</text>
</comment>
<evidence type="ECO:0000259" key="2">
    <source>
        <dbReference type="PROSITE" id="PS50878"/>
    </source>
</evidence>
<keyword evidence="4" id="KW-0548">Nucleotidyltransferase</keyword>
<dbReference type="InterPro" id="IPR051083">
    <property type="entry name" value="GrpII_Intron_Splice-Mob/Def"/>
</dbReference>
<keyword evidence="4" id="KW-0808">Transferase</keyword>
<organism evidence="4 5">
    <name type="scientific">Bacteroides luti</name>
    <dbReference type="NCBI Taxonomy" id="1297750"/>
    <lineage>
        <taxon>Bacteria</taxon>
        <taxon>Pseudomonadati</taxon>
        <taxon>Bacteroidota</taxon>
        <taxon>Bacteroidia</taxon>
        <taxon>Bacteroidales</taxon>
        <taxon>Bacteroidaceae</taxon>
        <taxon>Bacteroides</taxon>
    </lineage>
</organism>
<dbReference type="EMBL" id="FQTV01000032">
    <property type="protein sequence ID" value="SHG18049.1"/>
    <property type="molecule type" value="Genomic_DNA"/>
</dbReference>
<name>A0A1M5HQ25_9BACE</name>
<sequence>MQNAKPYEISKYLIMEAFQRVKANHGSAGIDGVSISAFEKNLKDNLYKIWNRMSSGCYFPPSVKLVEIPKPNGDKRPLGIPTVGDRVAQMAAVMIIEPQIELCFHENSYAYRPKRSAHDAIAKARERCWKYDWVLDMDISKFFDTIDHELLMKAVRLHTDSQWVLLYIERWLKVPYELKDGSRIERDKGVPQGSAIGPVLANLFLHYVFDMWMSKYHPHIPFERYADDTICHCSTKAQAEALKLSIQQRFAQCKLMLNEEKTRIVYCKDNRRKEKHEVISFDFLGYTFRPRKAIDKKGVPFTGYLPAISNKSISGIREKIRSWKLKRHTFHTLEMLADYINPVLRGWISYYGKFYPTRLKWLLEEVNGHLARWVMAKYKRYRRKLSRAYDWLGNISERERNLFYHWQWGVKPPFNIRKSHIV</sequence>
<keyword evidence="4" id="KW-0695">RNA-directed DNA polymerase</keyword>
<proteinExistence type="inferred from homology"/>
<gene>
    <name evidence="3" type="ORF">SAMN05444405_1322</name>
    <name evidence="4" type="ORF">SAMN05444405_1325</name>
</gene>
<dbReference type="PANTHER" id="PTHR34047">
    <property type="entry name" value="NUCLEAR INTRON MATURASE 1, MITOCHONDRIAL-RELATED"/>
    <property type="match status" value="1"/>
</dbReference>
<dbReference type="EMBL" id="FQTV01000032">
    <property type="protein sequence ID" value="SHG17989.1"/>
    <property type="molecule type" value="Genomic_DNA"/>
</dbReference>
<protein>
    <submittedName>
        <fullName evidence="4">RNA-directed DNA polymerase</fullName>
    </submittedName>
</protein>
<dbReference type="InterPro" id="IPR030931">
    <property type="entry name" value="Group_II_RT_mat"/>
</dbReference>
<dbReference type="Pfam" id="PF00078">
    <property type="entry name" value="RVT_1"/>
    <property type="match status" value="1"/>
</dbReference>
<dbReference type="InterPro" id="IPR000477">
    <property type="entry name" value="RT_dom"/>
</dbReference>
<reference evidence="4 5" key="1">
    <citation type="submission" date="2016-11" db="EMBL/GenBank/DDBJ databases">
        <authorList>
            <person name="Jaros S."/>
            <person name="Januszkiewicz K."/>
            <person name="Wedrychowicz H."/>
        </authorList>
    </citation>
    <scope>NUCLEOTIDE SEQUENCE [LARGE SCALE GENOMIC DNA]</scope>
    <source>
        <strain evidence="4 5">DSM 26991</strain>
    </source>
</reference>
<evidence type="ECO:0000313" key="4">
    <source>
        <dbReference type="EMBL" id="SHG18049.1"/>
    </source>
</evidence>
<accession>A0A1M5HQ25</accession>
<evidence type="ECO:0000256" key="1">
    <source>
        <dbReference type="ARBA" id="ARBA00034120"/>
    </source>
</evidence>
<dbReference type="Proteomes" id="UP000184509">
    <property type="component" value="Unassembled WGS sequence"/>
</dbReference>
<dbReference type="CDD" id="cd01651">
    <property type="entry name" value="RT_G2_intron"/>
    <property type="match status" value="1"/>
</dbReference>
<evidence type="ECO:0000313" key="3">
    <source>
        <dbReference type="EMBL" id="SHG17989.1"/>
    </source>
</evidence>
<dbReference type="InterPro" id="IPR013597">
    <property type="entry name" value="Mat_intron_G2"/>
</dbReference>
<evidence type="ECO:0000313" key="5">
    <source>
        <dbReference type="Proteomes" id="UP000184509"/>
    </source>
</evidence>
<dbReference type="PANTHER" id="PTHR34047:SF3">
    <property type="entry name" value="BLR2052 PROTEIN"/>
    <property type="match status" value="1"/>
</dbReference>
<dbReference type="InterPro" id="IPR043502">
    <property type="entry name" value="DNA/RNA_pol_sf"/>
</dbReference>
<dbReference type="STRING" id="1297750.SAMN05444405_1322"/>
<dbReference type="Pfam" id="PF08388">
    <property type="entry name" value="GIIM"/>
    <property type="match status" value="1"/>
</dbReference>
<dbReference type="RefSeq" id="WP_073404349.1">
    <property type="nucleotide sequence ID" value="NZ_FQTV01000032.1"/>
</dbReference>
<dbReference type="PROSITE" id="PS50878">
    <property type="entry name" value="RT_POL"/>
    <property type="match status" value="1"/>
</dbReference>
<feature type="domain" description="Reverse transcriptase" evidence="2">
    <location>
        <begin position="49"/>
        <end position="288"/>
    </location>
</feature>
<dbReference type="AlphaFoldDB" id="A0A1M5HQ25"/>